<dbReference type="RefSeq" id="WP_126754281.1">
    <property type="nucleotide sequence ID" value="NZ_PIPY01000005.1"/>
</dbReference>
<dbReference type="Proteomes" id="UP000288259">
    <property type="component" value="Unassembled WGS sequence"/>
</dbReference>
<dbReference type="OrthoDB" id="8703681at2"/>
<comment type="caution">
    <text evidence="2">The sequence shown here is derived from an EMBL/GenBank/DDBJ whole genome shotgun (WGS) entry which is preliminary data.</text>
</comment>
<proteinExistence type="predicted"/>
<reference evidence="3" key="1">
    <citation type="journal article" date="2018" name="Front. Microbiol.">
        <title>Genome-Based Analysis Reveals the Taxonomy and Diversity of the Family Idiomarinaceae.</title>
        <authorList>
            <person name="Liu Y."/>
            <person name="Lai Q."/>
            <person name="Shao Z."/>
        </authorList>
    </citation>
    <scope>NUCLEOTIDE SEQUENCE [LARGE SCALE GENOMIC DNA]</scope>
    <source>
        <strain evidence="3">CVS-6</strain>
    </source>
</reference>
<gene>
    <name evidence="2" type="ORF">CWI71_05525</name>
</gene>
<dbReference type="EMBL" id="PIPY01000005">
    <property type="protein sequence ID" value="RUO61821.1"/>
    <property type="molecule type" value="Genomic_DNA"/>
</dbReference>
<evidence type="ECO:0000313" key="3">
    <source>
        <dbReference type="Proteomes" id="UP000288259"/>
    </source>
</evidence>
<dbReference type="PROSITE" id="PS51257">
    <property type="entry name" value="PROKAR_LIPOPROTEIN"/>
    <property type="match status" value="1"/>
</dbReference>
<evidence type="ECO:0000256" key="1">
    <source>
        <dbReference type="SAM" id="SignalP"/>
    </source>
</evidence>
<accession>A0A432YLG0</accession>
<sequence>MKLALSAVAVMLLLGCGGPQQPAADEQQQVTTPDETVANPELVDNRAKLAELDQQIRSMVGMAYAENIEQCRLAEVGHRPCGGPQYYMAYSTATVDEAVLQELINEHLQLQIAYQRDHDIVGTCEVIPRPAVTLQGGRCVAVSASDR</sequence>
<dbReference type="AlphaFoldDB" id="A0A432YLG0"/>
<keyword evidence="1" id="KW-0732">Signal</keyword>
<feature type="signal peptide" evidence="1">
    <location>
        <begin position="1"/>
        <end position="23"/>
    </location>
</feature>
<organism evidence="2 3">
    <name type="scientific">Pseudidiomarina insulisalsae</name>
    <dbReference type="NCBI Taxonomy" id="575789"/>
    <lineage>
        <taxon>Bacteria</taxon>
        <taxon>Pseudomonadati</taxon>
        <taxon>Pseudomonadota</taxon>
        <taxon>Gammaproteobacteria</taxon>
        <taxon>Alteromonadales</taxon>
        <taxon>Idiomarinaceae</taxon>
        <taxon>Pseudidiomarina</taxon>
    </lineage>
</organism>
<evidence type="ECO:0000313" key="2">
    <source>
        <dbReference type="EMBL" id="RUO61821.1"/>
    </source>
</evidence>
<keyword evidence="3" id="KW-1185">Reference proteome</keyword>
<protein>
    <submittedName>
        <fullName evidence="2">Uncharacterized protein</fullName>
    </submittedName>
</protein>
<name>A0A432YLG0_9GAMM</name>
<feature type="chain" id="PRO_5018969832" evidence="1">
    <location>
        <begin position="24"/>
        <end position="147"/>
    </location>
</feature>